<dbReference type="Gene3D" id="3.60.21.10">
    <property type="match status" value="1"/>
</dbReference>
<evidence type="ECO:0000313" key="2">
    <source>
        <dbReference type="Proteomes" id="UP000317158"/>
    </source>
</evidence>
<dbReference type="InterPro" id="IPR029052">
    <property type="entry name" value="Metallo-depent_PP-like"/>
</dbReference>
<reference evidence="1 2" key="1">
    <citation type="journal article" date="2019" name="Nat. Microbiol.">
        <title>Wide diversity of methane and short-chain alkane metabolisms in uncultured archaea.</title>
        <authorList>
            <person name="Borrel G."/>
            <person name="Adam P.S."/>
            <person name="McKay L.J."/>
            <person name="Chen L.X."/>
            <person name="Sierra-Garcia I.N."/>
            <person name="Sieber C.M."/>
            <person name="Letourneur Q."/>
            <person name="Ghozlane A."/>
            <person name="Andersen G.L."/>
            <person name="Li W.J."/>
            <person name="Hallam S.J."/>
            <person name="Muyzer G."/>
            <person name="de Oliveira V.M."/>
            <person name="Inskeep W.P."/>
            <person name="Banfield J.F."/>
            <person name="Gribaldo S."/>
        </authorList>
    </citation>
    <scope>NUCLEOTIDE SEQUENCE [LARGE SCALE GENOMIC DNA]</scope>
    <source>
        <strain evidence="1">NM1a</strain>
    </source>
</reference>
<name>A0A520KRM9_METT2</name>
<dbReference type="SUPFAM" id="SSF56300">
    <property type="entry name" value="Metallo-dependent phosphatases"/>
    <property type="match status" value="1"/>
</dbReference>
<dbReference type="Proteomes" id="UP000317158">
    <property type="component" value="Unassembled WGS sequence"/>
</dbReference>
<organism evidence="1 2">
    <name type="scientific">Methanoliparum thermophilum</name>
    <dbReference type="NCBI Taxonomy" id="2491083"/>
    <lineage>
        <taxon>Archaea</taxon>
        <taxon>Methanobacteriati</taxon>
        <taxon>Methanobacteriota</taxon>
        <taxon>Candidatus Methanoliparia</taxon>
        <taxon>Candidatus Methanoliparales</taxon>
        <taxon>Candidatus Methanoliparaceae</taxon>
        <taxon>Candidatus Methanoliparum</taxon>
    </lineage>
</organism>
<comment type="caution">
    <text evidence="1">The sequence shown here is derived from an EMBL/GenBank/DDBJ whole genome shotgun (WGS) entry which is preliminary data.</text>
</comment>
<dbReference type="AlphaFoldDB" id="A0A520KRM9"/>
<proteinExistence type="predicted"/>
<dbReference type="EMBL" id="RXIF01000006">
    <property type="protein sequence ID" value="RZN64451.1"/>
    <property type="molecule type" value="Genomic_DNA"/>
</dbReference>
<evidence type="ECO:0000313" key="1">
    <source>
        <dbReference type="EMBL" id="RZN64451.1"/>
    </source>
</evidence>
<sequence length="171" mass="19473">MHESRQWGASGTQCLSTLLRIYDDGSKYGAELDRWPYSTDSAEAVFANEFFNPTNGPQTSDGRRPTYKENVYSFQYGPVKIIAFNNYWFSSNPEKYGGLPEGYIMDDQLEWIRDELDSAESDLITRYVILFAQEPVLPNGGYIGDAMWYDGDNNARGYTVSDNKVLPEKRG</sequence>
<accession>A0A520KRM9</accession>
<protein>
    <submittedName>
        <fullName evidence="1">Uncharacterized protein</fullName>
    </submittedName>
</protein>
<gene>
    <name evidence="1" type="ORF">EF806_03660</name>
</gene>